<keyword evidence="2" id="KW-0238">DNA-binding</keyword>
<gene>
    <name evidence="2" type="ORF">DAY19_14400</name>
</gene>
<feature type="domain" description="Helix-turn-helix" evidence="1">
    <location>
        <begin position="37"/>
        <end position="83"/>
    </location>
</feature>
<dbReference type="InterPro" id="IPR041657">
    <property type="entry name" value="HTH_17"/>
</dbReference>
<dbReference type="InterPro" id="IPR010093">
    <property type="entry name" value="SinI_DNA-bd"/>
</dbReference>
<dbReference type="Pfam" id="PF12728">
    <property type="entry name" value="HTH_17"/>
    <property type="match status" value="1"/>
</dbReference>
<evidence type="ECO:0000313" key="3">
    <source>
        <dbReference type="Proteomes" id="UP000443582"/>
    </source>
</evidence>
<protein>
    <submittedName>
        <fullName evidence="2">DNA-binding protein</fullName>
    </submittedName>
</protein>
<reference evidence="3" key="1">
    <citation type="journal article" date="2019" name="Int. J. Syst. Evol. Microbiol.">
        <title>Halobacteriovorax valvorus sp. nov., a novel prokaryotic predator isolated from coastal seawater of China.</title>
        <authorList>
            <person name="Chen M.-X."/>
        </authorList>
    </citation>
    <scope>NUCLEOTIDE SEQUENCE [LARGE SCALE GENOMIC DNA]</scope>
    <source>
        <strain evidence="3">BL9</strain>
    </source>
</reference>
<dbReference type="EMBL" id="QDKL01000003">
    <property type="protein sequence ID" value="RZF21165.1"/>
    <property type="molecule type" value="Genomic_DNA"/>
</dbReference>
<sequence length="88" mass="10754">MMDSFEYAGYKDNYKRYTEQVDRDNPLSTMLFDNLEWLTTAEAAYYLRKSKDAIRQMVCRGQLRARKFHRRLYFRKVELDQALDTSFY</sequence>
<accession>A0ABY0IEZ5</accession>
<name>A0ABY0IEZ5_9BACT</name>
<dbReference type="Proteomes" id="UP000443582">
    <property type="component" value="Unassembled WGS sequence"/>
</dbReference>
<comment type="caution">
    <text evidence="2">The sequence shown here is derived from an EMBL/GenBank/DDBJ whole genome shotgun (WGS) entry which is preliminary data.</text>
</comment>
<evidence type="ECO:0000313" key="2">
    <source>
        <dbReference type="EMBL" id="RZF21165.1"/>
    </source>
</evidence>
<dbReference type="NCBIfam" id="TIGR01764">
    <property type="entry name" value="excise"/>
    <property type="match status" value="1"/>
</dbReference>
<evidence type="ECO:0000259" key="1">
    <source>
        <dbReference type="Pfam" id="PF12728"/>
    </source>
</evidence>
<proteinExistence type="predicted"/>
<keyword evidence="3" id="KW-1185">Reference proteome</keyword>
<dbReference type="GO" id="GO:0003677">
    <property type="term" value="F:DNA binding"/>
    <property type="evidence" value="ECO:0007669"/>
    <property type="project" value="UniProtKB-KW"/>
</dbReference>
<organism evidence="2 3">
    <name type="scientific">Halobacteriovorax vibrionivorans</name>
    <dbReference type="NCBI Taxonomy" id="2152716"/>
    <lineage>
        <taxon>Bacteria</taxon>
        <taxon>Pseudomonadati</taxon>
        <taxon>Bdellovibrionota</taxon>
        <taxon>Bacteriovoracia</taxon>
        <taxon>Bacteriovoracales</taxon>
        <taxon>Halobacteriovoraceae</taxon>
        <taxon>Halobacteriovorax</taxon>
    </lineage>
</organism>